<evidence type="ECO:0000256" key="1">
    <source>
        <dbReference type="SAM" id="MobiDB-lite"/>
    </source>
</evidence>
<dbReference type="AlphaFoldDB" id="A0A177D788"/>
<evidence type="ECO:0000313" key="3">
    <source>
        <dbReference type="EMBL" id="OAG15406.1"/>
    </source>
</evidence>
<keyword evidence="4" id="KW-1185">Reference proteome</keyword>
<dbReference type="KEGG" id="aalt:CC77DRAFT_1025138"/>
<gene>
    <name evidence="3" type="ORF">CC77DRAFT_1025138</name>
</gene>
<dbReference type="RefSeq" id="XP_018380827.1">
    <property type="nucleotide sequence ID" value="XM_018526008.1"/>
</dbReference>
<organism evidence="3 4">
    <name type="scientific">Alternaria alternata</name>
    <name type="common">Alternaria rot fungus</name>
    <name type="synonym">Torula alternata</name>
    <dbReference type="NCBI Taxonomy" id="5599"/>
    <lineage>
        <taxon>Eukaryota</taxon>
        <taxon>Fungi</taxon>
        <taxon>Dikarya</taxon>
        <taxon>Ascomycota</taxon>
        <taxon>Pezizomycotina</taxon>
        <taxon>Dothideomycetes</taxon>
        <taxon>Pleosporomycetidae</taxon>
        <taxon>Pleosporales</taxon>
        <taxon>Pleosporineae</taxon>
        <taxon>Pleosporaceae</taxon>
        <taxon>Alternaria</taxon>
        <taxon>Alternaria sect. Alternaria</taxon>
        <taxon>Alternaria alternata complex</taxon>
    </lineage>
</organism>
<accession>A0A177D788</accession>
<evidence type="ECO:0000256" key="2">
    <source>
        <dbReference type="SAM" id="SignalP"/>
    </source>
</evidence>
<feature type="chain" id="PRO_5008059070" evidence="2">
    <location>
        <begin position="20"/>
        <end position="192"/>
    </location>
</feature>
<dbReference type="OMA" id="NEWFASP"/>
<dbReference type="GeneID" id="29111602"/>
<evidence type="ECO:0000313" key="4">
    <source>
        <dbReference type="Proteomes" id="UP000077248"/>
    </source>
</evidence>
<dbReference type="Proteomes" id="UP000077248">
    <property type="component" value="Unassembled WGS sequence"/>
</dbReference>
<reference evidence="3 4" key="1">
    <citation type="submission" date="2016-05" db="EMBL/GenBank/DDBJ databases">
        <title>Comparative analysis of secretome profiles of manganese(II)-oxidizing ascomycete fungi.</title>
        <authorList>
            <consortium name="DOE Joint Genome Institute"/>
            <person name="Zeiner C.A."/>
            <person name="Purvine S.O."/>
            <person name="Zink E.M."/>
            <person name="Wu S."/>
            <person name="Pasa-Tolic L."/>
            <person name="Chaput D.L."/>
            <person name="Haridas S."/>
            <person name="Grigoriev I.V."/>
            <person name="Santelli C.M."/>
            <person name="Hansel C.M."/>
        </authorList>
    </citation>
    <scope>NUCLEOTIDE SEQUENCE [LARGE SCALE GENOMIC DNA]</scope>
    <source>
        <strain evidence="3 4">SRC1lrK2f</strain>
    </source>
</reference>
<keyword evidence="2" id="KW-0732">Signal</keyword>
<dbReference type="EMBL" id="KV441494">
    <property type="protein sequence ID" value="OAG15406.1"/>
    <property type="molecule type" value="Genomic_DNA"/>
</dbReference>
<feature type="signal peptide" evidence="2">
    <location>
        <begin position="1"/>
        <end position="19"/>
    </location>
</feature>
<sequence>MRLDMRNLLAASLPLVVLGARKRDVSPSATFQLYAYGDGFGGLPLFYADGLAYIGDPSLANSSDAAVVIFTTDSDHHFVGNPNVTAGDIAPSWSNVTLFVPEPSSGDKRVGFLPPNDGTGNATTHTSGFAFYGSTAMLYGDDGSIATSFSGMQSQKNGIYELFWNDTEGTTPLTLRRQAPSNKPSNITSEAR</sequence>
<feature type="region of interest" description="Disordered" evidence="1">
    <location>
        <begin position="171"/>
        <end position="192"/>
    </location>
</feature>
<dbReference type="VEuPathDB" id="FungiDB:CC77DRAFT_1025138"/>
<name>A0A177D788_ALTAL</name>
<protein>
    <submittedName>
        <fullName evidence="3">Uncharacterized protein</fullName>
    </submittedName>
</protein>
<proteinExistence type="predicted"/>